<dbReference type="InParanoid" id="A0A4S2N3B8"/>
<feature type="compositionally biased region" description="Low complexity" evidence="1">
    <location>
        <begin position="45"/>
        <end position="67"/>
    </location>
</feature>
<organism evidence="3 4">
    <name type="scientific">Ascodesmis nigricans</name>
    <dbReference type="NCBI Taxonomy" id="341454"/>
    <lineage>
        <taxon>Eukaryota</taxon>
        <taxon>Fungi</taxon>
        <taxon>Dikarya</taxon>
        <taxon>Ascomycota</taxon>
        <taxon>Pezizomycotina</taxon>
        <taxon>Pezizomycetes</taxon>
        <taxon>Pezizales</taxon>
        <taxon>Ascodesmidaceae</taxon>
        <taxon>Ascodesmis</taxon>
    </lineage>
</organism>
<dbReference type="PROSITE" id="PS50174">
    <property type="entry name" value="G_PATCH"/>
    <property type="match status" value="1"/>
</dbReference>
<evidence type="ECO:0000313" key="4">
    <source>
        <dbReference type="Proteomes" id="UP000298138"/>
    </source>
</evidence>
<sequence>MDSPPSKSRTTLRPSRSRSPRRDDSPPHDSEAWRRIRPYHRHPPIHFIPASDPSTTTLPPTITTPKKTPAEDVAANYLAIVGLAGNPAFSAGPTETVIPTVCDICKLPITTSMTDHERSTAHQAALPHSFPPHPHPRRSVGLKVLEKAGWDPDARVGLGREGQGRRYPIKAVEKKDRIGVGADLEEVKKAVEKEKKLGVKEMAKLENAKRKMREKMNSELSGNIDWSLIDGGKHVGLEGLK</sequence>
<gene>
    <name evidence="3" type="ORF">EX30DRAFT_90719</name>
</gene>
<dbReference type="Pfam" id="PF01585">
    <property type="entry name" value="G-patch"/>
    <property type="match status" value="1"/>
</dbReference>
<protein>
    <recommendedName>
        <fullName evidence="2">G-patch domain-containing protein</fullName>
    </recommendedName>
</protein>
<dbReference type="InterPro" id="IPR039146">
    <property type="entry name" value="GPANK1"/>
</dbReference>
<dbReference type="PANTHER" id="PTHR20923">
    <property type="entry name" value="BAT4 PROTEIN-RELATED"/>
    <property type="match status" value="1"/>
</dbReference>
<keyword evidence="4" id="KW-1185">Reference proteome</keyword>
<dbReference type="EMBL" id="ML220113">
    <property type="protein sequence ID" value="TGZ83752.1"/>
    <property type="molecule type" value="Genomic_DNA"/>
</dbReference>
<name>A0A4S2N3B8_9PEZI</name>
<feature type="compositionally biased region" description="Low complexity" evidence="1">
    <location>
        <begin position="1"/>
        <end position="14"/>
    </location>
</feature>
<dbReference type="OrthoDB" id="20282at2759"/>
<evidence type="ECO:0000256" key="1">
    <source>
        <dbReference type="SAM" id="MobiDB-lite"/>
    </source>
</evidence>
<feature type="compositionally biased region" description="Basic residues" evidence="1">
    <location>
        <begin position="35"/>
        <end position="44"/>
    </location>
</feature>
<feature type="region of interest" description="Disordered" evidence="1">
    <location>
        <begin position="1"/>
        <end position="67"/>
    </location>
</feature>
<reference evidence="3 4" key="1">
    <citation type="submission" date="2019-04" db="EMBL/GenBank/DDBJ databases">
        <title>Comparative genomics and transcriptomics to analyze fruiting body development in filamentous ascomycetes.</title>
        <authorList>
            <consortium name="DOE Joint Genome Institute"/>
            <person name="Lutkenhaus R."/>
            <person name="Traeger S."/>
            <person name="Breuer J."/>
            <person name="Kuo A."/>
            <person name="Lipzen A."/>
            <person name="Pangilinan J."/>
            <person name="Dilworth D."/>
            <person name="Sandor L."/>
            <person name="Poggeler S."/>
            <person name="Barry K."/>
            <person name="Grigoriev I.V."/>
            <person name="Nowrousian M."/>
        </authorList>
    </citation>
    <scope>NUCLEOTIDE SEQUENCE [LARGE SCALE GENOMIC DNA]</scope>
    <source>
        <strain evidence="3 4">CBS 389.68</strain>
    </source>
</reference>
<evidence type="ECO:0000313" key="3">
    <source>
        <dbReference type="EMBL" id="TGZ83752.1"/>
    </source>
</evidence>
<dbReference type="InterPro" id="IPR000467">
    <property type="entry name" value="G_patch_dom"/>
</dbReference>
<dbReference type="PANTHER" id="PTHR20923:SF1">
    <property type="entry name" value="G PATCH DOMAIN AND ANKYRIN REPEAT-CONTAINING PROTEIN 1"/>
    <property type="match status" value="1"/>
</dbReference>
<feature type="domain" description="G-patch" evidence="2">
    <location>
        <begin position="137"/>
        <end position="185"/>
    </location>
</feature>
<dbReference type="Proteomes" id="UP000298138">
    <property type="component" value="Unassembled WGS sequence"/>
</dbReference>
<dbReference type="AlphaFoldDB" id="A0A4S2N3B8"/>
<dbReference type="GO" id="GO:0003676">
    <property type="term" value="F:nucleic acid binding"/>
    <property type="evidence" value="ECO:0007669"/>
    <property type="project" value="InterPro"/>
</dbReference>
<dbReference type="SMART" id="SM00443">
    <property type="entry name" value="G_patch"/>
    <property type="match status" value="1"/>
</dbReference>
<accession>A0A4S2N3B8</accession>
<proteinExistence type="predicted"/>
<evidence type="ECO:0000259" key="2">
    <source>
        <dbReference type="PROSITE" id="PS50174"/>
    </source>
</evidence>
<feature type="compositionally biased region" description="Basic and acidic residues" evidence="1">
    <location>
        <begin position="20"/>
        <end position="34"/>
    </location>
</feature>